<feature type="region of interest" description="Disordered" evidence="1">
    <location>
        <begin position="33"/>
        <end position="65"/>
    </location>
</feature>
<protein>
    <submittedName>
        <fullName evidence="2">Uncharacterized protein</fullName>
    </submittedName>
</protein>
<name>A0A8X7PK13_BRACI</name>
<sequence>MGLVFTERAIPRVASRPDRRNLQETQLSNFLRQVQMLPCRHTHPTAPRTSSSTQESSQGWRNKKTLVPIETVSSNKDNIIISQLT</sequence>
<keyword evidence="3" id="KW-1185">Reference proteome</keyword>
<organism evidence="2 3">
    <name type="scientific">Brassica carinata</name>
    <name type="common">Ethiopian mustard</name>
    <name type="synonym">Abyssinian cabbage</name>
    <dbReference type="NCBI Taxonomy" id="52824"/>
    <lineage>
        <taxon>Eukaryota</taxon>
        <taxon>Viridiplantae</taxon>
        <taxon>Streptophyta</taxon>
        <taxon>Embryophyta</taxon>
        <taxon>Tracheophyta</taxon>
        <taxon>Spermatophyta</taxon>
        <taxon>Magnoliopsida</taxon>
        <taxon>eudicotyledons</taxon>
        <taxon>Gunneridae</taxon>
        <taxon>Pentapetalae</taxon>
        <taxon>rosids</taxon>
        <taxon>malvids</taxon>
        <taxon>Brassicales</taxon>
        <taxon>Brassicaceae</taxon>
        <taxon>Brassiceae</taxon>
        <taxon>Brassica</taxon>
    </lineage>
</organism>
<dbReference type="Proteomes" id="UP000886595">
    <property type="component" value="Unassembled WGS sequence"/>
</dbReference>
<dbReference type="EMBL" id="JAAMPC010000016">
    <property type="protein sequence ID" value="KAG2252343.1"/>
    <property type="molecule type" value="Genomic_DNA"/>
</dbReference>
<dbReference type="AlphaFoldDB" id="A0A8X7PK13"/>
<evidence type="ECO:0000313" key="2">
    <source>
        <dbReference type="EMBL" id="KAG2252343.1"/>
    </source>
</evidence>
<evidence type="ECO:0000313" key="3">
    <source>
        <dbReference type="Proteomes" id="UP000886595"/>
    </source>
</evidence>
<reference evidence="2 3" key="1">
    <citation type="submission" date="2020-02" db="EMBL/GenBank/DDBJ databases">
        <authorList>
            <person name="Ma Q."/>
            <person name="Huang Y."/>
            <person name="Song X."/>
            <person name="Pei D."/>
        </authorList>
    </citation>
    <scope>NUCLEOTIDE SEQUENCE [LARGE SCALE GENOMIC DNA]</scope>
    <source>
        <strain evidence="2">Sxm20200214</strain>
        <tissue evidence="2">Leaf</tissue>
    </source>
</reference>
<accession>A0A8X7PK13</accession>
<dbReference type="OrthoDB" id="10563930at2759"/>
<gene>
    <name evidence="2" type="ORF">Bca52824_082479</name>
</gene>
<comment type="caution">
    <text evidence="2">The sequence shown here is derived from an EMBL/GenBank/DDBJ whole genome shotgun (WGS) entry which is preliminary data.</text>
</comment>
<proteinExistence type="predicted"/>
<evidence type="ECO:0000256" key="1">
    <source>
        <dbReference type="SAM" id="MobiDB-lite"/>
    </source>
</evidence>
<feature type="compositionally biased region" description="Polar residues" evidence="1">
    <location>
        <begin position="47"/>
        <end position="60"/>
    </location>
</feature>